<keyword evidence="4 7" id="KW-0812">Transmembrane</keyword>
<dbReference type="Pfam" id="PF00528">
    <property type="entry name" value="BPD_transp_1"/>
    <property type="match status" value="1"/>
</dbReference>
<dbReference type="GO" id="GO:0005886">
    <property type="term" value="C:plasma membrane"/>
    <property type="evidence" value="ECO:0007669"/>
    <property type="project" value="UniProtKB-SubCell"/>
</dbReference>
<evidence type="ECO:0000256" key="6">
    <source>
        <dbReference type="ARBA" id="ARBA00023136"/>
    </source>
</evidence>
<sequence length="351" mass="38531">MEISCITFMQLHITCGINSCRTRCGFEFPVHSARWKIDPMASRLAARIAHALVLLLAVSVAGFALLRLMPGDFAEVLLMAQMNGTLPDATQVARFADTHGLNDPLPLQYLRWLGGLMQGDLGLSLVTREPIITDILLRIEQSLILAVCALAVALLLAVPIGIVCAVYPDSRIDRIAGIISVIGMSIPNFWYSLLLALLFSLALGWLPTGGHGTWQHAVLPTLVIATSITGVLSRFVRSSLLEELSKPYIRTARAKGGRRRRVVLHHAIPNIVPGLLTFSGLQFARIFDGMIIVETLFAWPGIGRYLVESLLNRDYPAIQACFLLIAASYILVNLIVDITISVYDPRTREIV</sequence>
<dbReference type="SUPFAM" id="SSF161098">
    <property type="entry name" value="MetI-like"/>
    <property type="match status" value="1"/>
</dbReference>
<gene>
    <name evidence="9" type="ORF">SAMN05428964_1011129</name>
</gene>
<dbReference type="Proteomes" id="UP000219068">
    <property type="component" value="Unassembled WGS sequence"/>
</dbReference>
<evidence type="ECO:0000313" key="9">
    <source>
        <dbReference type="EMBL" id="SOB94600.1"/>
    </source>
</evidence>
<dbReference type="PANTHER" id="PTHR43163">
    <property type="entry name" value="DIPEPTIDE TRANSPORT SYSTEM PERMEASE PROTEIN DPPB-RELATED"/>
    <property type="match status" value="1"/>
</dbReference>
<dbReference type="PANTHER" id="PTHR43163:SF6">
    <property type="entry name" value="DIPEPTIDE TRANSPORT SYSTEM PERMEASE PROTEIN DPPB-RELATED"/>
    <property type="match status" value="1"/>
</dbReference>
<accession>A0A285RKH0</accession>
<comment type="similarity">
    <text evidence="7">Belongs to the binding-protein-dependent transport system permease family.</text>
</comment>
<dbReference type="InterPro" id="IPR000515">
    <property type="entry name" value="MetI-like"/>
</dbReference>
<keyword evidence="6 7" id="KW-0472">Membrane</keyword>
<dbReference type="PROSITE" id="PS50928">
    <property type="entry name" value="ABC_TM1"/>
    <property type="match status" value="1"/>
</dbReference>
<keyword evidence="2 7" id="KW-0813">Transport</keyword>
<feature type="transmembrane region" description="Helical" evidence="7">
    <location>
        <begin position="289"/>
        <end position="307"/>
    </location>
</feature>
<evidence type="ECO:0000259" key="8">
    <source>
        <dbReference type="PROSITE" id="PS50928"/>
    </source>
</evidence>
<proteinExistence type="inferred from homology"/>
<feature type="transmembrane region" description="Helical" evidence="7">
    <location>
        <begin position="262"/>
        <end position="283"/>
    </location>
</feature>
<dbReference type="InterPro" id="IPR035906">
    <property type="entry name" value="MetI-like_sf"/>
</dbReference>
<evidence type="ECO:0000256" key="7">
    <source>
        <dbReference type="RuleBase" id="RU363032"/>
    </source>
</evidence>
<evidence type="ECO:0000313" key="10">
    <source>
        <dbReference type="Proteomes" id="UP000219068"/>
    </source>
</evidence>
<protein>
    <submittedName>
        <fullName evidence="9">Peptide/nickel transport system permease protein</fullName>
    </submittedName>
</protein>
<reference evidence="9 10" key="1">
    <citation type="submission" date="2017-08" db="EMBL/GenBank/DDBJ databases">
        <authorList>
            <person name="de Groot N.N."/>
        </authorList>
    </citation>
    <scope>NUCLEOTIDE SEQUENCE [LARGE SCALE GENOMIC DNA]</scope>
    <source>
        <strain evidence="9 10">USBA 78</strain>
    </source>
</reference>
<organism evidence="9 10">
    <name type="scientific">Thalassospira xiamenensis</name>
    <dbReference type="NCBI Taxonomy" id="220697"/>
    <lineage>
        <taxon>Bacteria</taxon>
        <taxon>Pseudomonadati</taxon>
        <taxon>Pseudomonadota</taxon>
        <taxon>Alphaproteobacteria</taxon>
        <taxon>Rhodospirillales</taxon>
        <taxon>Thalassospiraceae</taxon>
        <taxon>Thalassospira</taxon>
    </lineage>
</organism>
<comment type="subcellular location">
    <subcellularLocation>
        <location evidence="1 7">Cell membrane</location>
        <topology evidence="1 7">Multi-pass membrane protein</topology>
    </subcellularLocation>
</comment>
<dbReference type="Pfam" id="PF19300">
    <property type="entry name" value="BPD_transp_1_N"/>
    <property type="match status" value="1"/>
</dbReference>
<evidence type="ECO:0000256" key="1">
    <source>
        <dbReference type="ARBA" id="ARBA00004651"/>
    </source>
</evidence>
<feature type="transmembrane region" description="Helical" evidence="7">
    <location>
        <begin position="319"/>
        <end position="343"/>
    </location>
</feature>
<feature type="transmembrane region" description="Helical" evidence="7">
    <location>
        <begin position="218"/>
        <end position="236"/>
    </location>
</feature>
<evidence type="ECO:0000256" key="3">
    <source>
        <dbReference type="ARBA" id="ARBA00022475"/>
    </source>
</evidence>
<evidence type="ECO:0000256" key="2">
    <source>
        <dbReference type="ARBA" id="ARBA00022448"/>
    </source>
</evidence>
<dbReference type="EMBL" id="OBMM01000001">
    <property type="protein sequence ID" value="SOB94600.1"/>
    <property type="molecule type" value="Genomic_DNA"/>
</dbReference>
<keyword evidence="3" id="KW-1003">Cell membrane</keyword>
<feature type="domain" description="ABC transmembrane type-1" evidence="8">
    <location>
        <begin position="139"/>
        <end position="336"/>
    </location>
</feature>
<feature type="transmembrane region" description="Helical" evidence="7">
    <location>
        <begin position="44"/>
        <end position="69"/>
    </location>
</feature>
<feature type="transmembrane region" description="Helical" evidence="7">
    <location>
        <begin position="188"/>
        <end position="206"/>
    </location>
</feature>
<dbReference type="Gene3D" id="1.10.3720.10">
    <property type="entry name" value="MetI-like"/>
    <property type="match status" value="1"/>
</dbReference>
<keyword evidence="5 7" id="KW-1133">Transmembrane helix</keyword>
<dbReference type="GO" id="GO:0071916">
    <property type="term" value="F:dipeptide transmembrane transporter activity"/>
    <property type="evidence" value="ECO:0007669"/>
    <property type="project" value="TreeGrafter"/>
</dbReference>
<dbReference type="AlphaFoldDB" id="A0A285RKH0"/>
<evidence type="ECO:0000256" key="4">
    <source>
        <dbReference type="ARBA" id="ARBA00022692"/>
    </source>
</evidence>
<dbReference type="InterPro" id="IPR045621">
    <property type="entry name" value="BPD_transp_1_N"/>
</dbReference>
<dbReference type="CDD" id="cd06261">
    <property type="entry name" value="TM_PBP2"/>
    <property type="match status" value="1"/>
</dbReference>
<evidence type="ECO:0000256" key="5">
    <source>
        <dbReference type="ARBA" id="ARBA00022989"/>
    </source>
</evidence>
<feature type="transmembrane region" description="Helical" evidence="7">
    <location>
        <begin position="143"/>
        <end position="167"/>
    </location>
</feature>
<name>A0A285RKH0_9PROT</name>